<sequence length="77" mass="7971">MKTSYFVALFAIVAVANAQSSYYTKDSKTQGQYADGTQSEITDSSDSAVNLNGLAKGGATALGSSDQNANVEQVANQ</sequence>
<evidence type="ECO:0000313" key="3">
    <source>
        <dbReference type="EMBL" id="KAG2226057.1"/>
    </source>
</evidence>
<evidence type="ECO:0000313" key="4">
    <source>
        <dbReference type="Proteomes" id="UP000646827"/>
    </source>
</evidence>
<feature type="signal peptide" evidence="2">
    <location>
        <begin position="1"/>
        <end position="18"/>
    </location>
</feature>
<evidence type="ECO:0000256" key="1">
    <source>
        <dbReference type="SAM" id="MobiDB-lite"/>
    </source>
</evidence>
<keyword evidence="2" id="KW-0732">Signal</keyword>
<dbReference type="EMBL" id="JAEPRB010000021">
    <property type="protein sequence ID" value="KAG2226057.1"/>
    <property type="molecule type" value="Genomic_DNA"/>
</dbReference>
<comment type="caution">
    <text evidence="3">The sequence shown here is derived from an EMBL/GenBank/DDBJ whole genome shotgun (WGS) entry which is preliminary data.</text>
</comment>
<dbReference type="OrthoDB" id="10305969at2759"/>
<dbReference type="Proteomes" id="UP000646827">
    <property type="component" value="Unassembled WGS sequence"/>
</dbReference>
<feature type="chain" id="PRO_5034061836" evidence="2">
    <location>
        <begin position="19"/>
        <end position="77"/>
    </location>
</feature>
<keyword evidence="4" id="KW-1185">Reference proteome</keyword>
<protein>
    <submittedName>
        <fullName evidence="3">Uncharacterized protein</fullName>
    </submittedName>
</protein>
<reference evidence="3 4" key="1">
    <citation type="submission" date="2020-12" db="EMBL/GenBank/DDBJ databases">
        <title>Metabolic potential, ecology and presence of endohyphal bacteria is reflected in genomic diversity of Mucoromycotina.</title>
        <authorList>
            <person name="Muszewska A."/>
            <person name="Okrasinska A."/>
            <person name="Steczkiewicz K."/>
            <person name="Drgas O."/>
            <person name="Orlowska M."/>
            <person name="Perlinska-Lenart U."/>
            <person name="Aleksandrzak-Piekarczyk T."/>
            <person name="Szatraj K."/>
            <person name="Zielenkiewicz U."/>
            <person name="Pilsyk S."/>
            <person name="Malc E."/>
            <person name="Mieczkowski P."/>
            <person name="Kruszewska J.S."/>
            <person name="Biernat P."/>
            <person name="Pawlowska J."/>
        </authorList>
    </citation>
    <scope>NUCLEOTIDE SEQUENCE [LARGE SCALE GENOMIC DNA]</scope>
    <source>
        <strain evidence="3 4">CBS 142.35</strain>
    </source>
</reference>
<evidence type="ECO:0000256" key="2">
    <source>
        <dbReference type="SAM" id="SignalP"/>
    </source>
</evidence>
<proteinExistence type="predicted"/>
<gene>
    <name evidence="3" type="ORF">INT45_002523</name>
</gene>
<accession>A0A8H7VP23</accession>
<organism evidence="3 4">
    <name type="scientific">Circinella minor</name>
    <dbReference type="NCBI Taxonomy" id="1195481"/>
    <lineage>
        <taxon>Eukaryota</taxon>
        <taxon>Fungi</taxon>
        <taxon>Fungi incertae sedis</taxon>
        <taxon>Mucoromycota</taxon>
        <taxon>Mucoromycotina</taxon>
        <taxon>Mucoromycetes</taxon>
        <taxon>Mucorales</taxon>
        <taxon>Lichtheimiaceae</taxon>
        <taxon>Circinella</taxon>
    </lineage>
</organism>
<name>A0A8H7VP23_9FUNG</name>
<dbReference type="AlphaFoldDB" id="A0A8H7VP23"/>
<feature type="region of interest" description="Disordered" evidence="1">
    <location>
        <begin position="26"/>
        <end position="45"/>
    </location>
</feature>